<evidence type="ECO:0000256" key="1">
    <source>
        <dbReference type="ARBA" id="ARBA00001974"/>
    </source>
</evidence>
<dbReference type="InterPro" id="IPR013786">
    <property type="entry name" value="AcylCoA_DH/ox_N"/>
</dbReference>
<dbReference type="OrthoDB" id="9988775at2759"/>
<dbReference type="AlphaFoldDB" id="A0A7J7IH09"/>
<keyword evidence="3 5" id="KW-0285">Flavoprotein</keyword>
<evidence type="ECO:0000313" key="10">
    <source>
        <dbReference type="EMBL" id="KAF6002030.1"/>
    </source>
</evidence>
<dbReference type="PANTHER" id="PTHR43884:SF12">
    <property type="entry name" value="ISOVALERYL-COA DEHYDROGENASE, MITOCHONDRIAL-RELATED"/>
    <property type="match status" value="1"/>
</dbReference>
<dbReference type="GO" id="GO:0050660">
    <property type="term" value="F:flavin adenine dinucleotide binding"/>
    <property type="evidence" value="ECO:0007669"/>
    <property type="project" value="InterPro"/>
</dbReference>
<dbReference type="PANTHER" id="PTHR43884">
    <property type="entry name" value="ACYL-COA DEHYDROGENASE"/>
    <property type="match status" value="1"/>
</dbReference>
<proteinExistence type="inferred from homology"/>
<evidence type="ECO:0000259" key="7">
    <source>
        <dbReference type="Pfam" id="PF00441"/>
    </source>
</evidence>
<dbReference type="InterPro" id="IPR046373">
    <property type="entry name" value="Acyl-CoA_Oxase/DH_mid-dom_sf"/>
</dbReference>
<evidence type="ECO:0000259" key="8">
    <source>
        <dbReference type="Pfam" id="PF02770"/>
    </source>
</evidence>
<evidence type="ECO:0000256" key="2">
    <source>
        <dbReference type="ARBA" id="ARBA00009347"/>
    </source>
</evidence>
<evidence type="ECO:0000256" key="4">
    <source>
        <dbReference type="ARBA" id="ARBA00022827"/>
    </source>
</evidence>
<dbReference type="GO" id="GO:0006552">
    <property type="term" value="P:L-leucine catabolic process"/>
    <property type="evidence" value="ECO:0007669"/>
    <property type="project" value="TreeGrafter"/>
</dbReference>
<name>A0A7J7IH09_9RHOD</name>
<dbReference type="Pfam" id="PF00441">
    <property type="entry name" value="Acyl-CoA_dh_1"/>
    <property type="match status" value="1"/>
</dbReference>
<keyword evidence="4 5" id="KW-0274">FAD</keyword>
<comment type="similarity">
    <text evidence="2 5">Belongs to the acyl-CoA dehydrogenase family.</text>
</comment>
<dbReference type="EMBL" id="VWRR01000012">
    <property type="protein sequence ID" value="KAF6002030.1"/>
    <property type="molecule type" value="Genomic_DNA"/>
</dbReference>
<dbReference type="Gene3D" id="1.20.140.10">
    <property type="entry name" value="Butyryl-CoA Dehydrogenase, subunit A, domain 3"/>
    <property type="match status" value="1"/>
</dbReference>
<evidence type="ECO:0000256" key="6">
    <source>
        <dbReference type="SAM" id="MobiDB-lite"/>
    </source>
</evidence>
<dbReference type="InterPro" id="IPR009075">
    <property type="entry name" value="AcylCo_DH/oxidase_C"/>
</dbReference>
<evidence type="ECO:0008006" key="12">
    <source>
        <dbReference type="Google" id="ProtNLM"/>
    </source>
</evidence>
<protein>
    <recommendedName>
        <fullName evidence="12">Isovaleryl-CoA dehydrogenase</fullName>
    </recommendedName>
</protein>
<feature type="region of interest" description="Disordered" evidence="6">
    <location>
        <begin position="1"/>
        <end position="26"/>
    </location>
</feature>
<dbReference type="InterPro" id="IPR006091">
    <property type="entry name" value="Acyl-CoA_Oxase/DH_mid-dom"/>
</dbReference>
<dbReference type="SUPFAM" id="SSF56645">
    <property type="entry name" value="Acyl-CoA dehydrogenase NM domain-like"/>
    <property type="match status" value="1"/>
</dbReference>
<dbReference type="InterPro" id="IPR006089">
    <property type="entry name" value="Acyl-CoA_DH_CS"/>
</dbReference>
<keyword evidence="5" id="KW-0560">Oxidoreductase</keyword>
<evidence type="ECO:0000256" key="3">
    <source>
        <dbReference type="ARBA" id="ARBA00022630"/>
    </source>
</evidence>
<feature type="compositionally biased region" description="Polar residues" evidence="6">
    <location>
        <begin position="1"/>
        <end position="13"/>
    </location>
</feature>
<keyword evidence="11" id="KW-1185">Reference proteome</keyword>
<accession>A0A7J7IH09</accession>
<dbReference type="SUPFAM" id="SSF47203">
    <property type="entry name" value="Acyl-CoA dehydrogenase C-terminal domain-like"/>
    <property type="match status" value="1"/>
</dbReference>
<evidence type="ECO:0000256" key="5">
    <source>
        <dbReference type="RuleBase" id="RU362125"/>
    </source>
</evidence>
<evidence type="ECO:0000259" key="9">
    <source>
        <dbReference type="Pfam" id="PF02771"/>
    </source>
</evidence>
<dbReference type="Pfam" id="PF02771">
    <property type="entry name" value="Acyl-CoA_dh_N"/>
    <property type="match status" value="1"/>
</dbReference>
<dbReference type="InterPro" id="IPR009100">
    <property type="entry name" value="AcylCoA_DH/oxidase_NM_dom_sf"/>
</dbReference>
<evidence type="ECO:0000313" key="11">
    <source>
        <dbReference type="Proteomes" id="UP000530660"/>
    </source>
</evidence>
<dbReference type="InterPro" id="IPR036250">
    <property type="entry name" value="AcylCo_DH-like_C"/>
</dbReference>
<feature type="domain" description="Acyl-CoA oxidase/dehydrogenase middle" evidence="8">
    <location>
        <begin position="181"/>
        <end position="306"/>
    </location>
</feature>
<dbReference type="FunFam" id="1.10.540.10:FF:000007">
    <property type="entry name" value="Isovaleryl-CoA dehydrogenase, mitochondrial"/>
    <property type="match status" value="1"/>
</dbReference>
<dbReference type="Pfam" id="PF02770">
    <property type="entry name" value="Acyl-CoA_dh_M"/>
    <property type="match status" value="1"/>
</dbReference>
<dbReference type="Gene3D" id="2.40.110.10">
    <property type="entry name" value="Butyryl-CoA Dehydrogenase, subunit A, domain 2"/>
    <property type="match status" value="1"/>
</dbReference>
<dbReference type="PROSITE" id="PS00072">
    <property type="entry name" value="ACYL_COA_DH_1"/>
    <property type="match status" value="1"/>
</dbReference>
<dbReference type="InterPro" id="IPR037069">
    <property type="entry name" value="AcylCoA_DH/ox_N_sf"/>
</dbReference>
<organism evidence="10 11">
    <name type="scientific">Cyanidiococcus yangmingshanensis</name>
    <dbReference type="NCBI Taxonomy" id="2690220"/>
    <lineage>
        <taxon>Eukaryota</taxon>
        <taxon>Rhodophyta</taxon>
        <taxon>Bangiophyceae</taxon>
        <taxon>Cyanidiales</taxon>
        <taxon>Cyanidiaceae</taxon>
        <taxon>Cyanidiococcus</taxon>
    </lineage>
</organism>
<reference evidence="10 11" key="1">
    <citation type="journal article" date="2020" name="J. Phycol.">
        <title>Comparative genome analysis reveals Cyanidiococcus gen. nov., a new extremophilic red algal genus sister to Cyanidioschyzon (Cyanidioschyzonaceae, Rhodophyta).</title>
        <authorList>
            <person name="Liu S.-L."/>
            <person name="Chiang Y.-R."/>
            <person name="Yoon H.S."/>
            <person name="Fu H.-Y."/>
        </authorList>
    </citation>
    <scope>NUCLEOTIDE SEQUENCE [LARGE SCALE GENOMIC DNA]</scope>
    <source>
        <strain evidence="10 11">THAL066</strain>
    </source>
</reference>
<feature type="domain" description="Acyl-CoA dehydrogenase/oxidase C-terminal" evidence="7">
    <location>
        <begin position="318"/>
        <end position="480"/>
    </location>
</feature>
<comment type="cofactor">
    <cofactor evidence="1 5">
        <name>FAD</name>
        <dbReference type="ChEBI" id="CHEBI:57692"/>
    </cofactor>
</comment>
<dbReference type="Gene3D" id="1.10.540.10">
    <property type="entry name" value="Acyl-CoA dehydrogenase/oxidase, N-terminal domain"/>
    <property type="match status" value="1"/>
</dbReference>
<dbReference type="PROSITE" id="PS00073">
    <property type="entry name" value="ACYL_COA_DH_2"/>
    <property type="match status" value="1"/>
</dbReference>
<dbReference type="GO" id="GO:0008470">
    <property type="term" value="F:3-methylbutanoyl-CoA dehydrogenase activity"/>
    <property type="evidence" value="ECO:0007669"/>
    <property type="project" value="TreeGrafter"/>
</dbReference>
<gene>
    <name evidence="10" type="ORF">F1559_003584</name>
</gene>
<comment type="caution">
    <text evidence="10">The sequence shown here is derived from an EMBL/GenBank/DDBJ whole genome shotgun (WGS) entry which is preliminary data.</text>
</comment>
<dbReference type="Proteomes" id="UP000530660">
    <property type="component" value="Unassembled WGS sequence"/>
</dbReference>
<feature type="domain" description="Acyl-CoA dehydrogenase/oxidase N-terminal" evidence="9">
    <location>
        <begin position="68"/>
        <end position="176"/>
    </location>
</feature>
<sequence length="493" mass="52464">MVARRTLSSSGSSPKHIPGTAVVDSPETTATAATSTAWWTSPGPVYYNGRHSHADEVLLGTVLDSNRTELRNAVRLFAHDFIAPYAAAIDEANRFPREQLWTELGHLGVLGVTTAVAYGGLGLGLVEHCLIMEELSRASASIGLSYGAHSNLCMMQIDRHGRPAQKEQLLPPLCSGAWIGALAMSETGAGSDVLGSMRTTARQSKRVTDAGSVRSGWCIQGSKMWITNGPDADVLVLYARTPELEPQQAVSAGHATKSNEATALKPSVTAFALQTAQLGSGYRVAQKLDKLGMRGSNTCELLFDSVWVPEDAVLGEPGQGTRVLMSGLDAERLVLSAGPLGIMQACLDVVLPYRPIGTFPLMQAKLADLYGALASSRAHTYGLAASFDSIRLQSGDAGANALSPADRPDSQLRSFRKDCASVILQNAERATQCALQAIQALGGNGYVSDYPTGRLLRDAKLYEIGAGTSEIRRMLIGRELYQAAHPQQNASEQ</sequence>